<dbReference type="Pfam" id="PF26002">
    <property type="entry name" value="Beta-barrel_AprE"/>
    <property type="match status" value="1"/>
</dbReference>
<keyword evidence="3" id="KW-0812">Transmembrane</keyword>
<organism evidence="8 9">
    <name type="scientific">Moorena producens PAL-8-15-08-1</name>
    <dbReference type="NCBI Taxonomy" id="1458985"/>
    <lineage>
        <taxon>Bacteria</taxon>
        <taxon>Bacillati</taxon>
        <taxon>Cyanobacteriota</taxon>
        <taxon>Cyanophyceae</taxon>
        <taxon>Coleofasciculales</taxon>
        <taxon>Coleofasciculaceae</taxon>
        <taxon>Moorena</taxon>
    </lineage>
</organism>
<dbReference type="Gene3D" id="2.40.30.170">
    <property type="match status" value="1"/>
</dbReference>
<dbReference type="GO" id="GO:0015562">
    <property type="term" value="F:efflux transmembrane transporter activity"/>
    <property type="evidence" value="ECO:0007669"/>
    <property type="project" value="InterPro"/>
</dbReference>
<protein>
    <submittedName>
        <fullName evidence="8">HlyD family secretion protein</fullName>
    </submittedName>
</protein>
<evidence type="ECO:0000256" key="4">
    <source>
        <dbReference type="ARBA" id="ARBA00022989"/>
    </source>
</evidence>
<dbReference type="Gene3D" id="1.20.1600.10">
    <property type="entry name" value="Outer membrane efflux proteins (OEP)"/>
    <property type="match status" value="1"/>
</dbReference>
<evidence type="ECO:0000256" key="1">
    <source>
        <dbReference type="ARBA" id="ARBA00004167"/>
    </source>
</evidence>
<evidence type="ECO:0000256" key="6">
    <source>
        <dbReference type="SAM" id="Coils"/>
    </source>
</evidence>
<comment type="subcellular location">
    <subcellularLocation>
        <location evidence="1">Membrane</location>
        <topology evidence="1">Single-pass membrane protein</topology>
    </subcellularLocation>
</comment>
<comment type="similarity">
    <text evidence="2">Belongs to the membrane fusion protein (MFP) (TC 8.A.1) family.</text>
</comment>
<dbReference type="PANTHER" id="PTHR30386:SF26">
    <property type="entry name" value="TRANSPORT PROTEIN COMB"/>
    <property type="match status" value="1"/>
</dbReference>
<dbReference type="AlphaFoldDB" id="A0A1D8U482"/>
<feature type="domain" description="AprE-like beta-barrel" evidence="7">
    <location>
        <begin position="377"/>
        <end position="467"/>
    </location>
</feature>
<sequence length="491" mass="55123">MSSQSASQSASSQSLGDDWSEVTHDLLNTLPRPWTRGLLYLLVICAGTLLPWSMLSKVDETGSARGRIEPKGKTIRLDAPVSGTVAALKVKEGEIVKAGQILLELESDLVRAELEQLHQRQTGQHNRLAQLDILKNQLMLGLHTQQQQNQAQELEKQVQVEQAKYNLDSLNNIHNLQKDEKLAQINQVKQSIESSQATYKLALIRLSAAQERLPRYKQAFEQGVISQDRFIEAEQLVKENYQSVMQAQSDILQAKSRLKEQQGSYERIIHEAKADIQQAELRLKEQKRSYQSLVQGSKLAMLKIEEQLKNLETEITTLQAEIAQAKTQIKSLEFQLEQRVLKAPATGTVFHLPIQGAGDVVQPGEVIVEIAPENSSLVLRAQIATTESGSLQVGMPVKMKFDAYPFQNYGVLKGNLSWISPDSKMTETNQGKLESFELEIELDKPYIEARDKKITLTPGQTATAEVIVRQRRVIDFVLDPFKKLQKSGLEL</sequence>
<evidence type="ECO:0000256" key="3">
    <source>
        <dbReference type="ARBA" id="ARBA00022692"/>
    </source>
</evidence>
<dbReference type="Proteomes" id="UP000177870">
    <property type="component" value="Chromosome"/>
</dbReference>
<evidence type="ECO:0000256" key="5">
    <source>
        <dbReference type="ARBA" id="ARBA00023136"/>
    </source>
</evidence>
<evidence type="ECO:0000259" key="7">
    <source>
        <dbReference type="Pfam" id="PF26002"/>
    </source>
</evidence>
<evidence type="ECO:0000313" key="8">
    <source>
        <dbReference type="EMBL" id="AOX04675.1"/>
    </source>
</evidence>
<evidence type="ECO:0000256" key="2">
    <source>
        <dbReference type="ARBA" id="ARBA00009477"/>
    </source>
</evidence>
<dbReference type="Gene3D" id="2.40.50.100">
    <property type="match status" value="1"/>
</dbReference>
<evidence type="ECO:0000313" key="9">
    <source>
        <dbReference type="Proteomes" id="UP000177870"/>
    </source>
</evidence>
<reference evidence="9" key="1">
    <citation type="submission" date="2016-10" db="EMBL/GenBank/DDBJ databases">
        <title>Comparative genomics uncovers the prolific and rare metabolic potential of the cyanobacterial genus Moorea.</title>
        <authorList>
            <person name="Leao T."/>
            <person name="Castelao G."/>
            <person name="Korobeynikov A."/>
            <person name="Monroe E.A."/>
            <person name="Podell S."/>
            <person name="Glukhov E."/>
            <person name="Allen E."/>
            <person name="Gerwick W.H."/>
            <person name="Gerwick L."/>
        </authorList>
    </citation>
    <scope>NUCLEOTIDE SEQUENCE [LARGE SCALE GENOMIC DNA]</scope>
    <source>
        <strain evidence="9">PAL-8-15-08-1</strain>
    </source>
</reference>
<dbReference type="SUPFAM" id="SSF111369">
    <property type="entry name" value="HlyD-like secretion proteins"/>
    <property type="match status" value="1"/>
</dbReference>
<dbReference type="KEGG" id="mpro:BJP34_33315"/>
<dbReference type="PRINTS" id="PR01490">
    <property type="entry name" value="RTXTOXIND"/>
</dbReference>
<proteinExistence type="inferred from homology"/>
<keyword evidence="5" id="KW-0472">Membrane</keyword>
<keyword evidence="6" id="KW-0175">Coiled coil</keyword>
<name>A0A1D8U482_9CYAN</name>
<dbReference type="PANTHER" id="PTHR30386">
    <property type="entry name" value="MEMBRANE FUSION SUBUNIT OF EMRAB-TOLC MULTIDRUG EFFLUX PUMP"/>
    <property type="match status" value="1"/>
</dbReference>
<dbReference type="InterPro" id="IPR058982">
    <property type="entry name" value="Beta-barrel_AprE"/>
</dbReference>
<dbReference type="InterPro" id="IPR050739">
    <property type="entry name" value="MFP"/>
</dbReference>
<accession>A0A1D8U482</accession>
<dbReference type="EMBL" id="CP017599">
    <property type="protein sequence ID" value="AOX04675.1"/>
    <property type="molecule type" value="Genomic_DNA"/>
</dbReference>
<feature type="coiled-coil region" evidence="6">
    <location>
        <begin position="269"/>
        <end position="335"/>
    </location>
</feature>
<dbReference type="STRING" id="1458985.BJP34_33315"/>
<gene>
    <name evidence="8" type="ORF">BJP34_33315</name>
</gene>
<keyword evidence="4" id="KW-1133">Transmembrane helix</keyword>
<dbReference type="GO" id="GO:0016020">
    <property type="term" value="C:membrane"/>
    <property type="evidence" value="ECO:0007669"/>
    <property type="project" value="UniProtKB-SubCell"/>
</dbReference>